<dbReference type="EC" id="3.1.1.61" evidence="3"/>
<evidence type="ECO:0000256" key="3">
    <source>
        <dbReference type="HAMAP-Rule" id="MF_00099"/>
    </source>
</evidence>
<dbReference type="CDD" id="cd16432">
    <property type="entry name" value="CheB_Rec"/>
    <property type="match status" value="1"/>
</dbReference>
<comment type="PTM">
    <text evidence="3">Phosphorylated by CheA. Phosphorylation of the N-terminal regulatory domain activates the methylesterase activity.</text>
</comment>
<feature type="active site" evidence="3 4">
    <location>
        <position position="197"/>
    </location>
</feature>
<dbReference type="GO" id="GO:0050568">
    <property type="term" value="F:protein-glutamine glutaminase activity"/>
    <property type="evidence" value="ECO:0007669"/>
    <property type="project" value="UniProtKB-UniRule"/>
</dbReference>
<reference evidence="8" key="2">
    <citation type="submission" date="2023-07" db="EMBL/GenBank/DDBJ databases">
        <authorList>
            <person name="Bai X.-H."/>
            <person name="Wang H.-H."/>
            <person name="Wang J."/>
            <person name="Ma M.-Y."/>
            <person name="Hu H.-H."/>
            <person name="Song Z.-L."/>
            <person name="Ma H.-G."/>
            <person name="Fan Y."/>
            <person name="Du C.-Y."/>
            <person name="Xu J.-C."/>
        </authorList>
    </citation>
    <scope>NUCLEOTIDE SEQUENCE</scope>
    <source>
        <strain evidence="8">CZ1</strain>
    </source>
</reference>
<dbReference type="InterPro" id="IPR000673">
    <property type="entry name" value="Sig_transdc_resp-reg_Me-estase"/>
</dbReference>
<dbReference type="PIRSF" id="PIRSF000876">
    <property type="entry name" value="RR_chemtxs_CheB"/>
    <property type="match status" value="1"/>
</dbReference>
<dbReference type="AlphaFoldDB" id="A0AA97AV61"/>
<gene>
    <name evidence="3" type="primary">cheB</name>
    <name evidence="8" type="ORF">Q2T42_04815</name>
</gene>
<dbReference type="PROSITE" id="PS50122">
    <property type="entry name" value="CHEB"/>
    <property type="match status" value="1"/>
</dbReference>
<dbReference type="EMBL" id="CP130144">
    <property type="protein sequence ID" value="WNZ47155.1"/>
    <property type="molecule type" value="Genomic_DNA"/>
</dbReference>
<dbReference type="PROSITE" id="PS50110">
    <property type="entry name" value="RESPONSE_REGULATORY"/>
    <property type="match status" value="1"/>
</dbReference>
<name>A0AA97AV61_LEPBY</name>
<dbReference type="GO" id="GO:0005737">
    <property type="term" value="C:cytoplasm"/>
    <property type="evidence" value="ECO:0007669"/>
    <property type="project" value="UniProtKB-SubCell"/>
</dbReference>
<evidence type="ECO:0000259" key="7">
    <source>
        <dbReference type="PROSITE" id="PS50122"/>
    </source>
</evidence>
<evidence type="ECO:0000259" key="6">
    <source>
        <dbReference type="PROSITE" id="PS50110"/>
    </source>
</evidence>
<dbReference type="InterPro" id="IPR011006">
    <property type="entry name" value="CheY-like_superfamily"/>
</dbReference>
<proteinExistence type="inferred from homology"/>
<dbReference type="PANTHER" id="PTHR42872:SF3">
    <property type="entry name" value="PROTEIN-GLUTAMATE METHYLESTERASE_PROTEIN-GLUTAMINE GLUTAMINASE 1"/>
    <property type="match status" value="1"/>
</dbReference>
<evidence type="ECO:0000256" key="5">
    <source>
        <dbReference type="PROSITE-ProRule" id="PRU00169"/>
    </source>
</evidence>
<dbReference type="Gene3D" id="3.40.50.2300">
    <property type="match status" value="1"/>
</dbReference>
<dbReference type="GO" id="GO:0000156">
    <property type="term" value="F:phosphorelay response regulator activity"/>
    <property type="evidence" value="ECO:0007669"/>
    <property type="project" value="InterPro"/>
</dbReference>
<sequence>MMQKIRVLIVDDAVMVRSRLSKILATDPHIEVVGVAATGRIALAKLPQLKPDVIILDIEMPDLNGLQTLSHIRDLDPKIPVIMFSAMTLKGASITLDALALGASDYVTKPDHMLNTGDVTQYLEATLIPKIKVLSRRESMKPSIASSLPAVSTTSTRTHALAEVVAIGVSTGGPNALARILSTLPADFPVPILIVQHMPPMFTKLLAERLTAKCPLSVREATMGACLKPGTIWIAPGDYHLSVQHTRSGVQLVLDQTPPRNSCRPSVDVLFASVAETYGDRALGVVLTGMGQDGLQGCYKIRASHGQILAQDEASSVVWGMPKFVVNAGLADAVFAIDDMMPEILRRVSRASNSMRSTT</sequence>
<dbReference type="InterPro" id="IPR008248">
    <property type="entry name" value="CheB-like"/>
</dbReference>
<keyword evidence="3 5" id="KW-0597">Phosphoprotein</keyword>
<dbReference type="NCBIfam" id="NF001965">
    <property type="entry name" value="PRK00742.1"/>
    <property type="match status" value="1"/>
</dbReference>
<comment type="catalytic activity">
    <reaction evidence="3">
        <text>L-glutaminyl-[protein] + H2O = L-glutamyl-[protein] + NH4(+)</text>
        <dbReference type="Rhea" id="RHEA:16441"/>
        <dbReference type="Rhea" id="RHEA-COMP:10207"/>
        <dbReference type="Rhea" id="RHEA-COMP:10208"/>
        <dbReference type="ChEBI" id="CHEBI:15377"/>
        <dbReference type="ChEBI" id="CHEBI:28938"/>
        <dbReference type="ChEBI" id="CHEBI:29973"/>
        <dbReference type="ChEBI" id="CHEBI:30011"/>
        <dbReference type="EC" id="3.5.1.44"/>
    </reaction>
</comment>
<comment type="catalytic activity">
    <reaction evidence="2 3">
        <text>[protein]-L-glutamate 5-O-methyl ester + H2O = L-glutamyl-[protein] + methanol + H(+)</text>
        <dbReference type="Rhea" id="RHEA:23236"/>
        <dbReference type="Rhea" id="RHEA-COMP:10208"/>
        <dbReference type="Rhea" id="RHEA-COMP:10311"/>
        <dbReference type="ChEBI" id="CHEBI:15377"/>
        <dbReference type="ChEBI" id="CHEBI:15378"/>
        <dbReference type="ChEBI" id="CHEBI:17790"/>
        <dbReference type="ChEBI" id="CHEBI:29973"/>
        <dbReference type="ChEBI" id="CHEBI:82795"/>
        <dbReference type="EC" id="3.1.1.61"/>
    </reaction>
</comment>
<feature type="active site" evidence="3 4">
    <location>
        <position position="293"/>
    </location>
</feature>
<dbReference type="SUPFAM" id="SSF52172">
    <property type="entry name" value="CheY-like"/>
    <property type="match status" value="1"/>
</dbReference>
<dbReference type="InterPro" id="IPR035909">
    <property type="entry name" value="CheB_C"/>
</dbReference>
<evidence type="ECO:0000256" key="1">
    <source>
        <dbReference type="ARBA" id="ARBA00022801"/>
    </source>
</evidence>
<dbReference type="SMART" id="SM00448">
    <property type="entry name" value="REC"/>
    <property type="match status" value="1"/>
</dbReference>
<organism evidence="8">
    <name type="scientific">Leptolyngbya boryana CZ1</name>
    <dbReference type="NCBI Taxonomy" id="3060204"/>
    <lineage>
        <taxon>Bacteria</taxon>
        <taxon>Bacillati</taxon>
        <taxon>Cyanobacteriota</taxon>
        <taxon>Cyanophyceae</taxon>
        <taxon>Leptolyngbyales</taxon>
        <taxon>Leptolyngbyaceae</taxon>
        <taxon>Leptolyngbya group</taxon>
        <taxon>Leptolyngbya</taxon>
    </lineage>
</organism>
<feature type="domain" description="CheB-type methylesterase" evidence="7">
    <location>
        <begin position="158"/>
        <end position="351"/>
    </location>
</feature>
<dbReference type="Gene3D" id="3.40.50.180">
    <property type="entry name" value="Methylesterase CheB, C-terminal domain"/>
    <property type="match status" value="1"/>
</dbReference>
<comment type="function">
    <text evidence="3">Involved in chemotaxis. Part of a chemotaxis signal transduction system that modulates chemotaxis in response to various stimuli. Catalyzes the demethylation of specific methylglutamate residues introduced into the chemoreceptors (methyl-accepting chemotaxis proteins or MCP) by CheR. Also mediates the irreversible deamidation of specific glutamine residues to glutamic acid.</text>
</comment>
<feature type="modified residue" description="4-aspartylphosphate" evidence="3 5">
    <location>
        <position position="57"/>
    </location>
</feature>
<comment type="similarity">
    <text evidence="3">Belongs to the CheB family.</text>
</comment>
<dbReference type="CDD" id="cd17541">
    <property type="entry name" value="REC_CheB-like"/>
    <property type="match status" value="1"/>
</dbReference>
<evidence type="ECO:0000313" key="8">
    <source>
        <dbReference type="EMBL" id="WNZ47155.1"/>
    </source>
</evidence>
<feature type="active site" evidence="3 4">
    <location>
        <position position="170"/>
    </location>
</feature>
<dbReference type="InterPro" id="IPR001789">
    <property type="entry name" value="Sig_transdc_resp-reg_receiver"/>
</dbReference>
<keyword evidence="1 3" id="KW-0378">Hydrolase</keyword>
<dbReference type="GO" id="GO:0008984">
    <property type="term" value="F:protein-glutamate methylesterase activity"/>
    <property type="evidence" value="ECO:0007669"/>
    <property type="project" value="UniProtKB-UniRule"/>
</dbReference>
<reference evidence="8" key="1">
    <citation type="journal article" date="2023" name="Plants (Basel)">
        <title>Genomic Analysis of Leptolyngbya boryana CZ1 Reveals Efficient Carbon Fixation Modules.</title>
        <authorList>
            <person name="Bai X."/>
            <person name="Wang H."/>
            <person name="Cheng W."/>
            <person name="Wang J."/>
            <person name="Ma M."/>
            <person name="Hu H."/>
            <person name="Song Z."/>
            <person name="Ma H."/>
            <person name="Fan Y."/>
            <person name="Du C."/>
            <person name="Xu J."/>
        </authorList>
    </citation>
    <scope>NUCLEOTIDE SEQUENCE</scope>
    <source>
        <strain evidence="8">CZ1</strain>
    </source>
</reference>
<dbReference type="HAMAP" id="MF_00099">
    <property type="entry name" value="CheB_chemtxs"/>
    <property type="match status" value="1"/>
</dbReference>
<dbReference type="GO" id="GO:0006935">
    <property type="term" value="P:chemotaxis"/>
    <property type="evidence" value="ECO:0007669"/>
    <property type="project" value="UniProtKB-UniRule"/>
</dbReference>
<dbReference type="PANTHER" id="PTHR42872">
    <property type="entry name" value="PROTEIN-GLUTAMATE METHYLESTERASE/PROTEIN-GLUTAMINE GLUTAMINASE"/>
    <property type="match status" value="1"/>
</dbReference>
<dbReference type="RefSeq" id="WP_316427972.1">
    <property type="nucleotide sequence ID" value="NZ_CP130144.1"/>
</dbReference>
<protein>
    <recommendedName>
        <fullName evidence="3">Protein-glutamate methylesterase/protein-glutamine glutaminase</fullName>
        <ecNumber evidence="3">3.1.1.61</ecNumber>
        <ecNumber evidence="3">3.5.1.44</ecNumber>
    </recommendedName>
</protein>
<dbReference type="Pfam" id="PF00072">
    <property type="entry name" value="Response_reg"/>
    <property type="match status" value="1"/>
</dbReference>
<dbReference type="EC" id="3.5.1.44" evidence="3"/>
<keyword evidence="3 4" id="KW-0145">Chemotaxis</keyword>
<dbReference type="Pfam" id="PF01339">
    <property type="entry name" value="CheB_methylest"/>
    <property type="match status" value="1"/>
</dbReference>
<evidence type="ECO:0000256" key="4">
    <source>
        <dbReference type="PROSITE-ProRule" id="PRU00050"/>
    </source>
</evidence>
<comment type="domain">
    <text evidence="3">Contains a C-terminal catalytic domain, and an N-terminal region which modulates catalytic activity.</text>
</comment>
<comment type="subcellular location">
    <subcellularLocation>
        <location evidence="3">Cytoplasm</location>
    </subcellularLocation>
</comment>
<dbReference type="SUPFAM" id="SSF52738">
    <property type="entry name" value="Methylesterase CheB, C-terminal domain"/>
    <property type="match status" value="1"/>
</dbReference>
<accession>A0AA97AV61</accession>
<keyword evidence="3" id="KW-0963">Cytoplasm</keyword>
<feature type="domain" description="Response regulatory" evidence="6">
    <location>
        <begin position="6"/>
        <end position="124"/>
    </location>
</feature>
<evidence type="ECO:0000256" key="2">
    <source>
        <dbReference type="ARBA" id="ARBA00048267"/>
    </source>
</evidence>